<evidence type="ECO:0000313" key="2">
    <source>
        <dbReference type="EMBL" id="PMD54235.1"/>
    </source>
</evidence>
<feature type="region of interest" description="Disordered" evidence="1">
    <location>
        <begin position="49"/>
        <end position="95"/>
    </location>
</feature>
<feature type="compositionally biased region" description="Low complexity" evidence="1">
    <location>
        <begin position="54"/>
        <end position="73"/>
    </location>
</feature>
<feature type="compositionally biased region" description="Basic and acidic residues" evidence="1">
    <location>
        <begin position="303"/>
        <end position="349"/>
    </location>
</feature>
<evidence type="ECO:0000256" key="1">
    <source>
        <dbReference type="SAM" id="MobiDB-lite"/>
    </source>
</evidence>
<proteinExistence type="predicted"/>
<organism evidence="2 3">
    <name type="scientific">Hyaloscypha bicolor E</name>
    <dbReference type="NCBI Taxonomy" id="1095630"/>
    <lineage>
        <taxon>Eukaryota</taxon>
        <taxon>Fungi</taxon>
        <taxon>Dikarya</taxon>
        <taxon>Ascomycota</taxon>
        <taxon>Pezizomycotina</taxon>
        <taxon>Leotiomycetes</taxon>
        <taxon>Helotiales</taxon>
        <taxon>Hyaloscyphaceae</taxon>
        <taxon>Hyaloscypha</taxon>
        <taxon>Hyaloscypha bicolor</taxon>
    </lineage>
</organism>
<protein>
    <submittedName>
        <fullName evidence="2">Uncharacterized protein</fullName>
    </submittedName>
</protein>
<dbReference type="Proteomes" id="UP000235371">
    <property type="component" value="Unassembled WGS sequence"/>
</dbReference>
<evidence type="ECO:0000313" key="3">
    <source>
        <dbReference type="Proteomes" id="UP000235371"/>
    </source>
</evidence>
<dbReference type="InParanoid" id="A0A2J6STY3"/>
<dbReference type="GeneID" id="36591895"/>
<accession>A0A2J6STY3</accession>
<gene>
    <name evidence="2" type="ORF">K444DRAFT_634987</name>
</gene>
<sequence length="349" mass="39618">MASRSSRRTKYSKEERVPAQWSDWEWAQDYGMYMRYRLDKYGNYEFKDTDGNEETTSSNHQSSNNNPSSTSNQYGAGTETYLPNQDNSYGLSTLNINSPQLDAKASVRQVLGPAPSKPAGQYYPSNPYSLGATLIMSAFGWSANGEYPGSSGTYNSGLSSREPIYRSHSEPAYQTRHERPTLDIFFGDKLGQEIRYIALLDSQSTYDWISDRIPLKLQLPTSEPSIHSSTGAEGNVVRSIGRVNLRWRKAPNGSRIYEDDFDIFQDPNIDVIFGWSTCIKYDLLNDNSSKLIPLISYNAETEDERRQGKIEDTKQRNGQRDSEARKQRSETRKPDQRLDKGPDRGKSKS</sequence>
<name>A0A2J6STY3_9HELO</name>
<feature type="region of interest" description="Disordered" evidence="1">
    <location>
        <begin position="302"/>
        <end position="349"/>
    </location>
</feature>
<feature type="compositionally biased region" description="Polar residues" evidence="1">
    <location>
        <begin position="81"/>
        <end position="95"/>
    </location>
</feature>
<keyword evidence="3" id="KW-1185">Reference proteome</keyword>
<dbReference type="RefSeq" id="XP_024731139.1">
    <property type="nucleotide sequence ID" value="XM_024883818.1"/>
</dbReference>
<reference evidence="2 3" key="1">
    <citation type="submission" date="2016-04" db="EMBL/GenBank/DDBJ databases">
        <title>A degradative enzymes factory behind the ericoid mycorrhizal symbiosis.</title>
        <authorList>
            <consortium name="DOE Joint Genome Institute"/>
            <person name="Martino E."/>
            <person name="Morin E."/>
            <person name="Grelet G."/>
            <person name="Kuo A."/>
            <person name="Kohler A."/>
            <person name="Daghino S."/>
            <person name="Barry K."/>
            <person name="Choi C."/>
            <person name="Cichocki N."/>
            <person name="Clum A."/>
            <person name="Copeland A."/>
            <person name="Hainaut M."/>
            <person name="Haridas S."/>
            <person name="Labutti K."/>
            <person name="Lindquist E."/>
            <person name="Lipzen A."/>
            <person name="Khouja H.-R."/>
            <person name="Murat C."/>
            <person name="Ohm R."/>
            <person name="Olson A."/>
            <person name="Spatafora J."/>
            <person name="Veneault-Fourrey C."/>
            <person name="Henrissat B."/>
            <person name="Grigoriev I."/>
            <person name="Martin F."/>
            <person name="Perotto S."/>
        </authorList>
    </citation>
    <scope>NUCLEOTIDE SEQUENCE [LARGE SCALE GENOMIC DNA]</scope>
    <source>
        <strain evidence="2 3">E</strain>
    </source>
</reference>
<dbReference type="EMBL" id="KZ613866">
    <property type="protein sequence ID" value="PMD54235.1"/>
    <property type="molecule type" value="Genomic_DNA"/>
</dbReference>
<dbReference type="AlphaFoldDB" id="A0A2J6STY3"/>